<dbReference type="GO" id="GO:0051377">
    <property type="term" value="F:mannose-ethanolamine phosphotransferase activity"/>
    <property type="evidence" value="ECO:0007669"/>
    <property type="project" value="UniProtKB-UniRule"/>
</dbReference>
<accession>A0A5E4NNQ4</accession>
<proteinExistence type="inferred from homology"/>
<feature type="transmembrane region" description="Helical" evidence="12">
    <location>
        <begin position="600"/>
        <end position="618"/>
    </location>
</feature>
<comment type="similarity">
    <text evidence="3 12">Belongs to the PIGG/PIGN/PIGO family. PIGN subfamily.</text>
</comment>
<dbReference type="GO" id="GO:0005789">
    <property type="term" value="C:endoplasmic reticulum membrane"/>
    <property type="evidence" value="ECO:0007669"/>
    <property type="project" value="UniProtKB-SubCell"/>
</dbReference>
<evidence type="ECO:0000259" key="13">
    <source>
        <dbReference type="Pfam" id="PF04987"/>
    </source>
</evidence>
<keyword evidence="7 12" id="KW-0812">Transmembrane</keyword>
<evidence type="ECO:0000313" key="14">
    <source>
        <dbReference type="EMBL" id="VVC45401.1"/>
    </source>
</evidence>
<feature type="transmembrane region" description="Helical" evidence="12">
    <location>
        <begin position="550"/>
        <end position="566"/>
    </location>
</feature>
<keyword evidence="8 12" id="KW-0256">Endoplasmic reticulum</keyword>
<sequence>MASIKIAILGFFAQFILLLSIFDIYFKSPIITGIPDQQIDYEPPADRLVLFVGDGLRADSFYDYVDGDSIYFKNLLKTSATYGICHTRVPTESRPGHIALIAGFYEDPSAIFKGWKENTVEFDSVFNKSDTTISWGSPDIVSMFKRGAKTGNVHTYTYGIDLQDFSGKNGSSFILSEWVFNKVKLFFEESKHNETIRMKLMKNKLILFLHLLGTDVSGHIDKPKSKEYLENIISIEKGIKEIEQLIESFYNDNRTAYIFTSDHGMTDWGSHGDGSDSETEVPIVTWGAGLSYAKKHLTSLPVNIKQADVAPLMATLIGVPTPVHSVGVVPLNLFNTNITEQVKYILANALQVNAAFSTAREKIEQQSFRLFYVPYEQLSPDIQNEYIQNITTLTKELKSDECVKLCYEWIHLSLNGIEYYNTYYKFPLLFCVTFIDLGWITLLITETSSLKSIKRINKFYKLLINVSFLILALSAFVFINAQSLPLQFHVYTLMPLILWRICITRILPHFNLFNIKQFMLHVKGSELLELLFYCIGIELLVWTFFERCVLSFALALMCLWMTYFSLKKGFMYKQVIIVFFSSAWFAYFPMVLIIDGHTNIINVVLGGTVWLAAGLMHCKNLKGIHNITTFLQVVLLAMAIINVTIVSNSIDNKEGLSSINQIISWTISILSMFLIRKSSNLLSNITTVFLSISTPFVQLSLNMEVVFMLVLVVTLACWRKIVTQSSDSSQSLWTQWRHAFFFLLFSFGSFFGIGNIASINSFDPSIGRCFVSVFSPFTIMGLVLFKILVPILLTCCTFYLTSIKLKIPTSNVFALMLAMSNLMGLHFLFLIKNTGSWLDIGMSISHYVIVQSLALFLSLMYGLAGLLIGTEQNYSIYHYTQLLPVTSKKSP</sequence>
<organism evidence="14 15">
    <name type="scientific">Cinara cedri</name>
    <dbReference type="NCBI Taxonomy" id="506608"/>
    <lineage>
        <taxon>Eukaryota</taxon>
        <taxon>Metazoa</taxon>
        <taxon>Ecdysozoa</taxon>
        <taxon>Arthropoda</taxon>
        <taxon>Hexapoda</taxon>
        <taxon>Insecta</taxon>
        <taxon>Pterygota</taxon>
        <taxon>Neoptera</taxon>
        <taxon>Paraneoptera</taxon>
        <taxon>Hemiptera</taxon>
        <taxon>Sternorrhyncha</taxon>
        <taxon>Aphidomorpha</taxon>
        <taxon>Aphidoidea</taxon>
        <taxon>Aphididae</taxon>
        <taxon>Lachninae</taxon>
        <taxon>Cinara</taxon>
    </lineage>
</organism>
<dbReference type="GO" id="GO:0006506">
    <property type="term" value="P:GPI anchor biosynthetic process"/>
    <property type="evidence" value="ECO:0007669"/>
    <property type="project" value="UniProtKB-UniPathway"/>
</dbReference>
<comment type="pathway">
    <text evidence="2 12">Glycolipid biosynthesis; glycosylphosphatidylinositol-anchor biosynthesis.</text>
</comment>
<protein>
    <recommendedName>
        <fullName evidence="4 12">GPI ethanolamine phosphate transferase 1</fullName>
        <ecNumber evidence="12">2.-.-.-</ecNumber>
    </recommendedName>
</protein>
<evidence type="ECO:0000256" key="11">
    <source>
        <dbReference type="ARBA" id="ARBA00023180"/>
    </source>
</evidence>
<dbReference type="SUPFAM" id="SSF53649">
    <property type="entry name" value="Alkaline phosphatase-like"/>
    <property type="match status" value="1"/>
</dbReference>
<feature type="transmembrane region" description="Helical" evidence="12">
    <location>
        <begin position="462"/>
        <end position="482"/>
    </location>
</feature>
<evidence type="ECO:0000256" key="1">
    <source>
        <dbReference type="ARBA" id="ARBA00004477"/>
    </source>
</evidence>
<feature type="transmembrane region" description="Helical" evidence="12">
    <location>
        <begin position="575"/>
        <end position="594"/>
    </location>
</feature>
<feature type="transmembrane region" description="Helical" evidence="12">
    <location>
        <begin position="7"/>
        <end position="26"/>
    </location>
</feature>
<feature type="transmembrane region" description="Helical" evidence="12">
    <location>
        <begin position="777"/>
        <end position="800"/>
    </location>
</feature>
<keyword evidence="15" id="KW-1185">Reference proteome</keyword>
<keyword evidence="6 12" id="KW-0808">Transferase</keyword>
<evidence type="ECO:0000256" key="5">
    <source>
        <dbReference type="ARBA" id="ARBA00022502"/>
    </source>
</evidence>
<name>A0A5E4NNQ4_9HEMI</name>
<evidence type="ECO:0000256" key="8">
    <source>
        <dbReference type="ARBA" id="ARBA00022824"/>
    </source>
</evidence>
<dbReference type="InterPro" id="IPR002591">
    <property type="entry name" value="Phosphodiest/P_Trfase"/>
</dbReference>
<feature type="transmembrane region" description="Helical" evidence="12">
    <location>
        <begin position="738"/>
        <end position="757"/>
    </location>
</feature>
<dbReference type="CDD" id="cd16020">
    <property type="entry name" value="GPI_EPT_1"/>
    <property type="match status" value="1"/>
</dbReference>
<feature type="transmembrane region" description="Helical" evidence="12">
    <location>
        <begin position="423"/>
        <end position="442"/>
    </location>
</feature>
<dbReference type="InterPro" id="IPR037671">
    <property type="entry name" value="PIGN_N"/>
</dbReference>
<dbReference type="AlphaFoldDB" id="A0A5E4NNQ4"/>
<keyword evidence="5 12" id="KW-0337">GPI-anchor biosynthesis</keyword>
<feature type="transmembrane region" description="Helical" evidence="12">
    <location>
        <begin position="527"/>
        <end position="544"/>
    </location>
</feature>
<dbReference type="OrthoDB" id="2748310at2759"/>
<comment type="function">
    <text evidence="12">Ethanolamine phosphate transferase involved in glycosylphosphatidylinositol-anchor biosynthesis. Transfers ethanolamine phosphate to the first alpha-1,4-linked mannose of the glycosylphosphatidylinositol precursor of GPI-anchor.</text>
</comment>
<reference evidence="14 15" key="1">
    <citation type="submission" date="2019-08" db="EMBL/GenBank/DDBJ databases">
        <authorList>
            <person name="Alioto T."/>
            <person name="Alioto T."/>
            <person name="Gomez Garrido J."/>
        </authorList>
    </citation>
    <scope>NUCLEOTIDE SEQUENCE [LARGE SCALE GENOMIC DNA]</scope>
</reference>
<dbReference type="PANTHER" id="PTHR12250">
    <property type="entry name" value="PHOSPHATIDYLINOSITOL GLYCAN, CLASS N"/>
    <property type="match status" value="1"/>
</dbReference>
<feature type="domain" description="GPI ethanolamine phosphate transferase 1 C-terminal" evidence="13">
    <location>
        <begin position="415"/>
        <end position="836"/>
    </location>
</feature>
<dbReference type="EC" id="2.-.-.-" evidence="12"/>
<feature type="transmembrane region" description="Helical" evidence="12">
    <location>
        <begin position="812"/>
        <end position="832"/>
    </location>
</feature>
<evidence type="ECO:0000256" key="7">
    <source>
        <dbReference type="ARBA" id="ARBA00022692"/>
    </source>
</evidence>
<evidence type="ECO:0000256" key="4">
    <source>
        <dbReference type="ARBA" id="ARBA00020831"/>
    </source>
</evidence>
<dbReference type="Gene3D" id="3.40.720.10">
    <property type="entry name" value="Alkaline Phosphatase, subunit A"/>
    <property type="match status" value="1"/>
</dbReference>
<evidence type="ECO:0000256" key="10">
    <source>
        <dbReference type="ARBA" id="ARBA00023136"/>
    </source>
</evidence>
<dbReference type="EMBL" id="CABPRJ010002401">
    <property type="protein sequence ID" value="VVC45401.1"/>
    <property type="molecule type" value="Genomic_DNA"/>
</dbReference>
<dbReference type="InterPro" id="IPR007070">
    <property type="entry name" value="GPI_EtnP_transferase_1"/>
</dbReference>
<comment type="subcellular location">
    <subcellularLocation>
        <location evidence="1 12">Endoplasmic reticulum membrane</location>
        <topology evidence="1 12">Multi-pass membrane protein</topology>
    </subcellularLocation>
</comment>
<dbReference type="Pfam" id="PF01663">
    <property type="entry name" value="Phosphodiest"/>
    <property type="match status" value="1"/>
</dbReference>
<dbReference type="InterPro" id="IPR017850">
    <property type="entry name" value="Alkaline_phosphatase_core_sf"/>
</dbReference>
<evidence type="ECO:0000313" key="15">
    <source>
        <dbReference type="Proteomes" id="UP000325440"/>
    </source>
</evidence>
<keyword evidence="10 12" id="KW-0472">Membrane</keyword>
<dbReference type="PANTHER" id="PTHR12250:SF0">
    <property type="entry name" value="GPI ETHANOLAMINE PHOSPHATE TRANSFERASE 1"/>
    <property type="match status" value="1"/>
</dbReference>
<feature type="transmembrane region" description="Helical" evidence="12">
    <location>
        <begin position="705"/>
        <end position="722"/>
    </location>
</feature>
<evidence type="ECO:0000256" key="2">
    <source>
        <dbReference type="ARBA" id="ARBA00004687"/>
    </source>
</evidence>
<dbReference type="UniPathway" id="UPA00196"/>
<evidence type="ECO:0000256" key="6">
    <source>
        <dbReference type="ARBA" id="ARBA00022679"/>
    </source>
</evidence>
<gene>
    <name evidence="14" type="ORF">CINCED_3A002356</name>
</gene>
<feature type="transmembrane region" description="Helical" evidence="12">
    <location>
        <begin position="844"/>
        <end position="868"/>
    </location>
</feature>
<dbReference type="InterPro" id="IPR017852">
    <property type="entry name" value="GPI_EtnP_transferase_1_C"/>
</dbReference>
<keyword evidence="9 12" id="KW-1133">Transmembrane helix</keyword>
<feature type="transmembrane region" description="Helical" evidence="12">
    <location>
        <begin position="630"/>
        <end position="650"/>
    </location>
</feature>
<dbReference type="Proteomes" id="UP000325440">
    <property type="component" value="Unassembled WGS sequence"/>
</dbReference>
<evidence type="ECO:0000256" key="3">
    <source>
        <dbReference type="ARBA" id="ARBA00008400"/>
    </source>
</evidence>
<keyword evidence="11" id="KW-0325">Glycoprotein</keyword>
<evidence type="ECO:0000256" key="12">
    <source>
        <dbReference type="RuleBase" id="RU367138"/>
    </source>
</evidence>
<evidence type="ECO:0000256" key="9">
    <source>
        <dbReference type="ARBA" id="ARBA00022989"/>
    </source>
</evidence>
<dbReference type="Pfam" id="PF04987">
    <property type="entry name" value="PigN"/>
    <property type="match status" value="1"/>
</dbReference>
<feature type="transmembrane region" description="Helical" evidence="12">
    <location>
        <begin position="488"/>
        <end position="507"/>
    </location>
</feature>